<reference evidence="2 3" key="1">
    <citation type="journal article" date="2014" name="Agronomy (Basel)">
        <title>A Draft Genome Sequence for Ensete ventricosum, the Drought-Tolerant Tree Against Hunger.</title>
        <authorList>
            <person name="Harrison J."/>
            <person name="Moore K.A."/>
            <person name="Paszkiewicz K."/>
            <person name="Jones T."/>
            <person name="Grant M."/>
            <person name="Ambacheew D."/>
            <person name="Muzemil S."/>
            <person name="Studholme D.J."/>
        </authorList>
    </citation>
    <scope>NUCLEOTIDE SEQUENCE [LARGE SCALE GENOMIC DNA]</scope>
</reference>
<organism evidence="2 3">
    <name type="scientific">Ensete ventricosum</name>
    <name type="common">Abyssinian banana</name>
    <name type="synonym">Musa ensete</name>
    <dbReference type="NCBI Taxonomy" id="4639"/>
    <lineage>
        <taxon>Eukaryota</taxon>
        <taxon>Viridiplantae</taxon>
        <taxon>Streptophyta</taxon>
        <taxon>Embryophyta</taxon>
        <taxon>Tracheophyta</taxon>
        <taxon>Spermatophyta</taxon>
        <taxon>Magnoliopsida</taxon>
        <taxon>Liliopsida</taxon>
        <taxon>Zingiberales</taxon>
        <taxon>Musaceae</taxon>
        <taxon>Ensete</taxon>
    </lineage>
</organism>
<feature type="region of interest" description="Disordered" evidence="1">
    <location>
        <begin position="47"/>
        <end position="93"/>
    </location>
</feature>
<sequence>MFEARIALPSGKAPSRAVRTGSSANQYVDHLLLGGTVEIGRWQSIEGERRRRRRRGRKILPALPRFPHAVRRSRAKNRRQAIPSPRAGRRNEA</sequence>
<feature type="compositionally biased region" description="Basic residues" evidence="1">
    <location>
        <begin position="68"/>
        <end position="79"/>
    </location>
</feature>
<dbReference type="AlphaFoldDB" id="A0A427AMU1"/>
<evidence type="ECO:0000313" key="3">
    <source>
        <dbReference type="Proteomes" id="UP000287651"/>
    </source>
</evidence>
<name>A0A427AMU1_ENSVE</name>
<protein>
    <submittedName>
        <fullName evidence="2">Uncharacterized protein</fullName>
    </submittedName>
</protein>
<evidence type="ECO:0000256" key="1">
    <source>
        <dbReference type="SAM" id="MobiDB-lite"/>
    </source>
</evidence>
<dbReference type="Proteomes" id="UP000287651">
    <property type="component" value="Unassembled WGS sequence"/>
</dbReference>
<feature type="region of interest" description="Disordered" evidence="1">
    <location>
        <begin position="1"/>
        <end position="20"/>
    </location>
</feature>
<accession>A0A427AMU1</accession>
<proteinExistence type="predicted"/>
<feature type="non-terminal residue" evidence="2">
    <location>
        <position position="93"/>
    </location>
</feature>
<dbReference type="EMBL" id="AMZH03001909">
    <property type="protein sequence ID" value="RRT77530.1"/>
    <property type="molecule type" value="Genomic_DNA"/>
</dbReference>
<gene>
    <name evidence="2" type="ORF">B296_00017690</name>
</gene>
<evidence type="ECO:0000313" key="2">
    <source>
        <dbReference type="EMBL" id="RRT77530.1"/>
    </source>
</evidence>
<comment type="caution">
    <text evidence="2">The sequence shown here is derived from an EMBL/GenBank/DDBJ whole genome shotgun (WGS) entry which is preliminary data.</text>
</comment>